<keyword evidence="2" id="KW-1185">Reference proteome</keyword>
<evidence type="ECO:0000313" key="2">
    <source>
        <dbReference type="Proteomes" id="UP001057427"/>
    </source>
</evidence>
<proteinExistence type="predicted"/>
<dbReference type="EMBL" id="ON529858">
    <property type="protein sequence ID" value="UTC29875.1"/>
    <property type="molecule type" value="Genomic_DNA"/>
</dbReference>
<gene>
    <name evidence="1" type="ORF">BAJUN_02690</name>
</gene>
<sequence length="128" mass="14406">MSMRAMIGRQVQNAFRQLGDIPVACDYVHLTGGETRDIEAGVTTPNTVTYAVPLVVKAKFVEKEIDKHVDVSTDMKMLMPRLDLNKAVVDPRTSDKIIEKKNGRLWEVVRLLSDPADACLIFHVRTVR</sequence>
<evidence type="ECO:0000313" key="1">
    <source>
        <dbReference type="EMBL" id="UTC29875.1"/>
    </source>
</evidence>
<organism evidence="1 2">
    <name type="scientific">Brevundimonas phage vB_BgoS-Bajun</name>
    <dbReference type="NCBI Taxonomy" id="2948594"/>
    <lineage>
        <taxon>Viruses</taxon>
        <taxon>Duplodnaviria</taxon>
        <taxon>Heunggongvirae</taxon>
        <taxon>Uroviricota</taxon>
        <taxon>Caudoviricetes</taxon>
        <taxon>Dolichocephalovirinae</taxon>
    </lineage>
</organism>
<protein>
    <submittedName>
        <fullName evidence="1">Uncharacterized protein</fullName>
    </submittedName>
</protein>
<accession>A0A9E7N6I6</accession>
<reference evidence="1" key="1">
    <citation type="submission" date="2022-05" db="EMBL/GenBank/DDBJ databases">
        <authorList>
            <person name="Friedrich I."/>
            <person name="Poehlein A."/>
            <person name="Schneider D."/>
            <person name="Hertel R."/>
            <person name="Daniel R."/>
        </authorList>
    </citation>
    <scope>NUCLEOTIDE SEQUENCE</scope>
</reference>
<name>A0A9E7N6I6_9CAUD</name>
<dbReference type="Proteomes" id="UP001057427">
    <property type="component" value="Segment"/>
</dbReference>